<dbReference type="Gene3D" id="3.20.20.30">
    <property type="entry name" value="Luciferase-like domain"/>
    <property type="match status" value="1"/>
</dbReference>
<accession>A0A221VZZ2</accession>
<organism evidence="2 3">
    <name type="scientific">Actinoalloteichus hoggarensis</name>
    <dbReference type="NCBI Taxonomy" id="1470176"/>
    <lineage>
        <taxon>Bacteria</taxon>
        <taxon>Bacillati</taxon>
        <taxon>Actinomycetota</taxon>
        <taxon>Actinomycetes</taxon>
        <taxon>Pseudonocardiales</taxon>
        <taxon>Pseudonocardiaceae</taxon>
        <taxon>Actinoalloteichus</taxon>
    </lineage>
</organism>
<dbReference type="InterPro" id="IPR019949">
    <property type="entry name" value="CmoO-like"/>
</dbReference>
<evidence type="ECO:0000256" key="1">
    <source>
        <dbReference type="ARBA" id="ARBA00007789"/>
    </source>
</evidence>
<dbReference type="GO" id="GO:0052601">
    <property type="term" value="F:limonene 1,2-monooxygenase [NAD(P)H) activity"/>
    <property type="evidence" value="ECO:0007669"/>
    <property type="project" value="UniProtKB-EC"/>
</dbReference>
<evidence type="ECO:0000313" key="2">
    <source>
        <dbReference type="EMBL" id="ASO19095.1"/>
    </source>
</evidence>
<reference evidence="2 3" key="1">
    <citation type="submission" date="2017-07" db="EMBL/GenBank/DDBJ databases">
        <title>Complete genome sequence of Actinoalloteichus hoggarensis DSM 45943, type strain of Actinoalloteichus hoggarensis.</title>
        <authorList>
            <person name="Ruckert C."/>
            <person name="Nouioui I."/>
            <person name="Willmese J."/>
            <person name="van Wezel G."/>
            <person name="Klenk H.-P."/>
            <person name="Kalinowski J."/>
            <person name="Zotchev S.B."/>
        </authorList>
    </citation>
    <scope>NUCLEOTIDE SEQUENCE [LARGE SCALE GENOMIC DNA]</scope>
    <source>
        <strain evidence="2 3">DSM 45943</strain>
    </source>
</reference>
<evidence type="ECO:0000313" key="3">
    <source>
        <dbReference type="Proteomes" id="UP000204221"/>
    </source>
</evidence>
<dbReference type="EC" id="1.14.13.107" evidence="2"/>
<proteinExistence type="predicted"/>
<dbReference type="PANTHER" id="PTHR30137">
    <property type="entry name" value="LUCIFERASE-LIKE MONOOXYGENASE"/>
    <property type="match status" value="1"/>
</dbReference>
<dbReference type="KEGG" id="ahg:AHOG_07235"/>
<dbReference type="Pfam" id="PF00296">
    <property type="entry name" value="Bac_luciferase"/>
    <property type="match status" value="1"/>
</dbReference>
<dbReference type="RefSeq" id="WP_093940662.1">
    <property type="nucleotide sequence ID" value="NZ_CP022521.1"/>
</dbReference>
<dbReference type="FunFam" id="3.20.20.30:FF:000002">
    <property type="entry name" value="LLM class flavin-dependent oxidoreductase"/>
    <property type="match status" value="1"/>
</dbReference>
<dbReference type="GO" id="GO:0005829">
    <property type="term" value="C:cytosol"/>
    <property type="evidence" value="ECO:0007669"/>
    <property type="project" value="TreeGrafter"/>
</dbReference>
<dbReference type="InterPro" id="IPR036661">
    <property type="entry name" value="Luciferase-like_sf"/>
</dbReference>
<sequence>MTPAPVSVSVLDLAPVGSDSTPAQALRDSVRLAREAEALGYHRYWFAEHHDVASVASCSPAVLIAAAAGVTTTLRVGSGGVMLPNHPPLVVAEQFGTLAALHPGRIDLGIGRAPAADPAVASALRRPATEDFPAQLGELLRYFGHRGDDESSVSAVPALGSSPAPWLLGVSPRSAALAGMLGLPFAYAHHINPRAARASLDVYRSTFRPTDRLPAPHTVISVGAVCAETDEAARRLAAPASLLYVRLRQGDRDRPLPSPQEAADHPYTAEEAALVAAQSAGRFVGSPATVRAGIEELLALSDADELMITTQVSGAAERLRSYALLAEAFSLGRAAVVA</sequence>
<dbReference type="EMBL" id="CP022521">
    <property type="protein sequence ID" value="ASO19095.1"/>
    <property type="molecule type" value="Genomic_DNA"/>
</dbReference>
<dbReference type="CDD" id="cd00347">
    <property type="entry name" value="Flavin_utilizing_monoxygenases"/>
    <property type="match status" value="1"/>
</dbReference>
<gene>
    <name evidence="2" type="primary">limB2</name>
    <name evidence="2" type="ORF">AHOG_07235</name>
</gene>
<protein>
    <submittedName>
        <fullName evidence="2">Limonene 1,2-monooxygenase</fullName>
        <ecNumber evidence="2">1.14.13.107</ecNumber>
    </submittedName>
</protein>
<comment type="similarity">
    <text evidence="1">To bacterial alkanal monooxygenase alpha and beta chains.</text>
</comment>
<dbReference type="InterPro" id="IPR011251">
    <property type="entry name" value="Luciferase-like_dom"/>
</dbReference>
<dbReference type="InterPro" id="IPR050766">
    <property type="entry name" value="Bact_Lucif_Oxidored"/>
</dbReference>
<dbReference type="NCBIfam" id="TIGR03558">
    <property type="entry name" value="oxido_grp_1"/>
    <property type="match status" value="1"/>
</dbReference>
<dbReference type="PANTHER" id="PTHR30137:SF6">
    <property type="entry name" value="LUCIFERASE-LIKE MONOOXYGENASE"/>
    <property type="match status" value="1"/>
</dbReference>
<dbReference type="SUPFAM" id="SSF51679">
    <property type="entry name" value="Bacterial luciferase-like"/>
    <property type="match status" value="1"/>
</dbReference>
<dbReference type="AlphaFoldDB" id="A0A221VZZ2"/>
<keyword evidence="2" id="KW-0503">Monooxygenase</keyword>
<dbReference type="OrthoDB" id="9780518at2"/>
<name>A0A221VZZ2_9PSEU</name>
<dbReference type="Proteomes" id="UP000204221">
    <property type="component" value="Chromosome"/>
</dbReference>
<keyword evidence="3" id="KW-1185">Reference proteome</keyword>
<keyword evidence="2" id="KW-0560">Oxidoreductase</keyword>